<evidence type="ECO:0000313" key="6">
    <source>
        <dbReference type="Proteomes" id="UP000541810"/>
    </source>
</evidence>
<dbReference type="PROSITE" id="PS01124">
    <property type="entry name" value="HTH_ARAC_FAMILY_2"/>
    <property type="match status" value="1"/>
</dbReference>
<proteinExistence type="predicted"/>
<dbReference type="SUPFAM" id="SSF51182">
    <property type="entry name" value="RmlC-like cupins"/>
    <property type="match status" value="1"/>
</dbReference>
<dbReference type="InterPro" id="IPR020449">
    <property type="entry name" value="Tscrpt_reg_AraC-type_HTH"/>
</dbReference>
<dbReference type="Gene3D" id="1.10.10.60">
    <property type="entry name" value="Homeodomain-like"/>
    <property type="match status" value="2"/>
</dbReference>
<dbReference type="GO" id="GO:0003700">
    <property type="term" value="F:DNA-binding transcription factor activity"/>
    <property type="evidence" value="ECO:0007669"/>
    <property type="project" value="InterPro"/>
</dbReference>
<feature type="domain" description="HTH araC/xylS-type" evidence="4">
    <location>
        <begin position="179"/>
        <end position="280"/>
    </location>
</feature>
<keyword evidence="6" id="KW-1185">Reference proteome</keyword>
<evidence type="ECO:0000313" key="5">
    <source>
        <dbReference type="EMBL" id="MBB6428196.1"/>
    </source>
</evidence>
<dbReference type="SUPFAM" id="SSF46689">
    <property type="entry name" value="Homeodomain-like"/>
    <property type="match status" value="1"/>
</dbReference>
<dbReference type="RefSeq" id="WP_184675133.1">
    <property type="nucleotide sequence ID" value="NZ_JACHGY010000001.1"/>
</dbReference>
<protein>
    <submittedName>
        <fullName evidence="5">AraC-like DNA-binding protein</fullName>
    </submittedName>
</protein>
<dbReference type="PRINTS" id="PR00032">
    <property type="entry name" value="HTHARAC"/>
</dbReference>
<evidence type="ECO:0000256" key="1">
    <source>
        <dbReference type="ARBA" id="ARBA00023015"/>
    </source>
</evidence>
<dbReference type="PANTHER" id="PTHR46796:SF13">
    <property type="entry name" value="HTH-TYPE TRANSCRIPTIONAL ACTIVATOR RHAS"/>
    <property type="match status" value="1"/>
</dbReference>
<gene>
    <name evidence="5" type="ORF">HNQ40_000002</name>
</gene>
<dbReference type="InterPro" id="IPR018062">
    <property type="entry name" value="HTH_AraC-typ_CS"/>
</dbReference>
<keyword evidence="1" id="KW-0805">Transcription regulation</keyword>
<accession>A0A7X0H4W5</accession>
<name>A0A7X0H4W5_9BACT</name>
<dbReference type="InterPro" id="IPR050204">
    <property type="entry name" value="AraC_XylS_family_regulators"/>
</dbReference>
<evidence type="ECO:0000256" key="2">
    <source>
        <dbReference type="ARBA" id="ARBA00023125"/>
    </source>
</evidence>
<dbReference type="AlphaFoldDB" id="A0A7X0H4W5"/>
<dbReference type="Pfam" id="PF12833">
    <property type="entry name" value="HTH_18"/>
    <property type="match status" value="1"/>
</dbReference>
<keyword evidence="3" id="KW-0804">Transcription</keyword>
<dbReference type="InterPro" id="IPR011051">
    <property type="entry name" value="RmlC_Cupin_sf"/>
</dbReference>
<reference evidence="5 6" key="1">
    <citation type="submission" date="2020-08" db="EMBL/GenBank/DDBJ databases">
        <title>Genomic Encyclopedia of Type Strains, Phase IV (KMG-IV): sequencing the most valuable type-strain genomes for metagenomic binning, comparative biology and taxonomic classification.</title>
        <authorList>
            <person name="Goeker M."/>
        </authorList>
    </citation>
    <scope>NUCLEOTIDE SEQUENCE [LARGE SCALE GENOMIC DNA]</scope>
    <source>
        <strain evidence="5 6">DSM 103725</strain>
    </source>
</reference>
<dbReference type="Proteomes" id="UP000541810">
    <property type="component" value="Unassembled WGS sequence"/>
</dbReference>
<dbReference type="Pfam" id="PF02311">
    <property type="entry name" value="AraC_binding"/>
    <property type="match status" value="1"/>
</dbReference>
<comment type="caution">
    <text evidence="5">The sequence shown here is derived from an EMBL/GenBank/DDBJ whole genome shotgun (WGS) entry which is preliminary data.</text>
</comment>
<dbReference type="EMBL" id="JACHGY010000001">
    <property type="protein sequence ID" value="MBB6428196.1"/>
    <property type="molecule type" value="Genomic_DNA"/>
</dbReference>
<dbReference type="InterPro" id="IPR018060">
    <property type="entry name" value="HTH_AraC"/>
</dbReference>
<dbReference type="InterPro" id="IPR003313">
    <property type="entry name" value="AraC-bd"/>
</dbReference>
<evidence type="ECO:0000256" key="3">
    <source>
        <dbReference type="ARBA" id="ARBA00023163"/>
    </source>
</evidence>
<keyword evidence="2 5" id="KW-0238">DNA-binding</keyword>
<dbReference type="InterPro" id="IPR014710">
    <property type="entry name" value="RmlC-like_jellyroll"/>
</dbReference>
<organism evidence="5 6">
    <name type="scientific">Algisphaera agarilytica</name>
    <dbReference type="NCBI Taxonomy" id="1385975"/>
    <lineage>
        <taxon>Bacteria</taxon>
        <taxon>Pseudomonadati</taxon>
        <taxon>Planctomycetota</taxon>
        <taxon>Phycisphaerae</taxon>
        <taxon>Phycisphaerales</taxon>
        <taxon>Phycisphaeraceae</taxon>
        <taxon>Algisphaera</taxon>
    </lineage>
</organism>
<dbReference type="PANTHER" id="PTHR46796">
    <property type="entry name" value="HTH-TYPE TRANSCRIPTIONAL ACTIVATOR RHAS-RELATED"/>
    <property type="match status" value="1"/>
</dbReference>
<dbReference type="GO" id="GO:0043565">
    <property type="term" value="F:sequence-specific DNA binding"/>
    <property type="evidence" value="ECO:0007669"/>
    <property type="project" value="InterPro"/>
</dbReference>
<evidence type="ECO:0000259" key="4">
    <source>
        <dbReference type="PROSITE" id="PS01124"/>
    </source>
</evidence>
<dbReference type="SMART" id="SM00342">
    <property type="entry name" value="HTH_ARAC"/>
    <property type="match status" value="1"/>
</dbReference>
<sequence>MNLIDVTGVWRPGKQRKLSWHRNVGLEVVCVTGGTAEWSVDDRAYRVPAGSVFFTFPWEWHGSTCETAPGLELSFAVIGLDRVYRKRPANNRFGWHPELPFTATEGRQIRKALVDSPSRSLPLTENLVHLVRGIAGQRGADGLGTGVVRRALAGQTLVELARIAQSQATPRSRVLETDHRVLAFIKQMESRCHEPWSVESMASACGLGRARLTDLVRKHTGDTPLMLMNRLRVQRAQQQLAESDAKVIDVAFGCGFSTAQHFCRVFRDYTGTTPSQYRKSVRSDSEAASTVA</sequence>
<dbReference type="Gene3D" id="2.60.120.10">
    <property type="entry name" value="Jelly Rolls"/>
    <property type="match status" value="1"/>
</dbReference>
<dbReference type="PROSITE" id="PS00041">
    <property type="entry name" value="HTH_ARAC_FAMILY_1"/>
    <property type="match status" value="1"/>
</dbReference>
<dbReference type="InterPro" id="IPR009057">
    <property type="entry name" value="Homeodomain-like_sf"/>
</dbReference>